<dbReference type="Proteomes" id="UP001595758">
    <property type="component" value="Unassembled WGS sequence"/>
</dbReference>
<dbReference type="RefSeq" id="WP_382342106.1">
    <property type="nucleotide sequence ID" value="NZ_JBHSAB010000010.1"/>
</dbReference>
<name>A0ABV8CE92_9GAMM</name>
<accession>A0ABV8CE92</accession>
<keyword evidence="3" id="KW-1185">Reference proteome</keyword>
<keyword evidence="1" id="KW-0812">Transmembrane</keyword>
<evidence type="ECO:0000313" key="2">
    <source>
        <dbReference type="EMBL" id="MFC3908635.1"/>
    </source>
</evidence>
<protein>
    <recommendedName>
        <fullName evidence="4">DUF4105 domain-containing protein</fullName>
    </recommendedName>
</protein>
<evidence type="ECO:0000256" key="1">
    <source>
        <dbReference type="SAM" id="Phobius"/>
    </source>
</evidence>
<sequence length="464" mass="53192">MLKATVYYYPPLNMLKFGHIAVKISFQENTVPAHGIRYTCRNRCKKYEQRQKSEARINHIPILFKEDNKYIIYGNKEGEWQETELNSLSEQELNLLATNFEADCSSRVIAPEHPFFDLFKKGHTNYKRQEYFFDWGGTYLLEINQRVRGTPVCIELPVSPKSWHDFIAAAEKTPYFPHYPTRETQYDLLRNNCAHSVMQILHLAGYITEQPKPGFALTPYGAAKQICKIANDTRALAQTNLINSLSEINRNNPEQIRTLLQYLLQRLNDQSHFSGSLYRQWYKQDRELVSNINFDGSMDSIARLLEAYETVHPQTAQELEKCIAALPPGILLKATIQRLYCAADGLDKKDAAISRKLADDLSRELNAFEAATINHETFAKNCADLLAAAKPTLEKHRNYQRLFKNIALAIAGLVAFYVIAICVNKAVTGNFLFFNETKLSRMGDTIKKETNEYITPNLTPYPEP</sequence>
<keyword evidence="1" id="KW-1133">Transmembrane helix</keyword>
<comment type="caution">
    <text evidence="2">The sequence shown here is derived from an EMBL/GenBank/DDBJ whole genome shotgun (WGS) entry which is preliminary data.</text>
</comment>
<keyword evidence="1" id="KW-0472">Membrane</keyword>
<reference evidence="3" key="1">
    <citation type="journal article" date="2019" name="Int. J. Syst. Evol. Microbiol.">
        <title>The Global Catalogue of Microorganisms (GCM) 10K type strain sequencing project: providing services to taxonomists for standard genome sequencing and annotation.</title>
        <authorList>
            <consortium name="The Broad Institute Genomics Platform"/>
            <consortium name="The Broad Institute Genome Sequencing Center for Infectious Disease"/>
            <person name="Wu L."/>
            <person name="Ma J."/>
        </authorList>
    </citation>
    <scope>NUCLEOTIDE SEQUENCE [LARGE SCALE GENOMIC DNA]</scope>
    <source>
        <strain evidence="3">CCUG 59858</strain>
    </source>
</reference>
<organism evidence="2 3">
    <name type="scientific">Legionella dresdenensis</name>
    <dbReference type="NCBI Taxonomy" id="450200"/>
    <lineage>
        <taxon>Bacteria</taxon>
        <taxon>Pseudomonadati</taxon>
        <taxon>Pseudomonadota</taxon>
        <taxon>Gammaproteobacteria</taxon>
        <taxon>Legionellales</taxon>
        <taxon>Legionellaceae</taxon>
        <taxon>Legionella</taxon>
    </lineage>
</organism>
<evidence type="ECO:0000313" key="3">
    <source>
        <dbReference type="Proteomes" id="UP001595758"/>
    </source>
</evidence>
<gene>
    <name evidence="2" type="ORF">ACFORL_06040</name>
</gene>
<proteinExistence type="predicted"/>
<evidence type="ECO:0008006" key="4">
    <source>
        <dbReference type="Google" id="ProtNLM"/>
    </source>
</evidence>
<feature type="transmembrane region" description="Helical" evidence="1">
    <location>
        <begin position="406"/>
        <end position="433"/>
    </location>
</feature>
<dbReference type="EMBL" id="JBHSAB010000010">
    <property type="protein sequence ID" value="MFC3908635.1"/>
    <property type="molecule type" value="Genomic_DNA"/>
</dbReference>